<dbReference type="PRINTS" id="PR00778">
    <property type="entry name" value="HTHARSR"/>
</dbReference>
<dbReference type="KEGG" id="amij:EQM06_12365"/>
<dbReference type="NCBIfam" id="NF033788">
    <property type="entry name" value="HTH_metalloreg"/>
    <property type="match status" value="1"/>
</dbReference>
<dbReference type="AlphaFoldDB" id="A0A410PY96"/>
<dbReference type="PANTHER" id="PTHR43132">
    <property type="entry name" value="ARSENICAL RESISTANCE OPERON REPRESSOR ARSR-RELATED"/>
    <property type="match status" value="1"/>
</dbReference>
<keyword evidence="6" id="KW-1185">Reference proteome</keyword>
<dbReference type="Pfam" id="PF01022">
    <property type="entry name" value="HTH_5"/>
    <property type="match status" value="1"/>
</dbReference>
<dbReference type="InterPro" id="IPR011991">
    <property type="entry name" value="ArsR-like_HTH"/>
</dbReference>
<dbReference type="GO" id="GO:0003677">
    <property type="term" value="F:DNA binding"/>
    <property type="evidence" value="ECO:0007669"/>
    <property type="project" value="UniProtKB-KW"/>
</dbReference>
<dbReference type="SUPFAM" id="SSF46785">
    <property type="entry name" value="Winged helix' DNA-binding domain"/>
    <property type="match status" value="1"/>
</dbReference>
<keyword evidence="3" id="KW-0804">Transcription</keyword>
<proteinExistence type="predicted"/>
<evidence type="ECO:0000313" key="6">
    <source>
        <dbReference type="Proteomes" id="UP000287601"/>
    </source>
</evidence>
<dbReference type="SMART" id="SM00418">
    <property type="entry name" value="HTH_ARSR"/>
    <property type="match status" value="1"/>
</dbReference>
<feature type="domain" description="HTH arsR-type" evidence="4">
    <location>
        <begin position="36"/>
        <end position="130"/>
    </location>
</feature>
<evidence type="ECO:0000256" key="3">
    <source>
        <dbReference type="ARBA" id="ARBA00023163"/>
    </source>
</evidence>
<sequence length="132" mass="15011">MDVQNEKRCKCLDCPLHIDLPHDHGSRTAEFIQTKPEPIVFEQTASTFQMISDSTRLKILWLLCHSEDCVVNIAAAIEMSSPAVSHHLRLLKQAGLIVSRRVGKETYYTLAKTEEAALVHDIVDRTFHIKCR</sequence>
<dbReference type="RefSeq" id="WP_128746659.1">
    <property type="nucleotide sequence ID" value="NZ_CP035281.1"/>
</dbReference>
<dbReference type="InterPro" id="IPR001845">
    <property type="entry name" value="HTH_ArsR_DNA-bd_dom"/>
</dbReference>
<dbReference type="OrthoDB" id="9794330at2"/>
<gene>
    <name evidence="5" type="ORF">EQM06_12365</name>
</gene>
<keyword evidence="1" id="KW-0805">Transcription regulation</keyword>
<dbReference type="EMBL" id="CP035281">
    <property type="protein sequence ID" value="QAT43952.1"/>
    <property type="molecule type" value="Genomic_DNA"/>
</dbReference>
<keyword evidence="2" id="KW-0238">DNA-binding</keyword>
<dbReference type="InterPro" id="IPR036388">
    <property type="entry name" value="WH-like_DNA-bd_sf"/>
</dbReference>
<evidence type="ECO:0000256" key="1">
    <source>
        <dbReference type="ARBA" id="ARBA00023015"/>
    </source>
</evidence>
<reference evidence="5 6" key="1">
    <citation type="submission" date="2019-01" db="EMBL/GenBank/DDBJ databases">
        <title>Draft genomes of a novel of Aminipila strains.</title>
        <authorList>
            <person name="Ma S."/>
        </authorList>
    </citation>
    <scope>NUCLEOTIDE SEQUENCE [LARGE SCALE GENOMIC DNA]</scope>
    <source>
        <strain evidence="6">JN-39</strain>
    </source>
</reference>
<dbReference type="PANTHER" id="PTHR43132:SF6">
    <property type="entry name" value="HTH-TYPE TRANSCRIPTIONAL REPRESSOR CZRA"/>
    <property type="match status" value="1"/>
</dbReference>
<dbReference type="CDD" id="cd00090">
    <property type="entry name" value="HTH_ARSR"/>
    <property type="match status" value="1"/>
</dbReference>
<dbReference type="Proteomes" id="UP000287601">
    <property type="component" value="Chromosome"/>
</dbReference>
<dbReference type="InterPro" id="IPR051011">
    <property type="entry name" value="Metal_resp_trans_reg"/>
</dbReference>
<evidence type="ECO:0000313" key="5">
    <source>
        <dbReference type="EMBL" id="QAT43952.1"/>
    </source>
</evidence>
<dbReference type="GO" id="GO:0003700">
    <property type="term" value="F:DNA-binding transcription factor activity"/>
    <property type="evidence" value="ECO:0007669"/>
    <property type="project" value="InterPro"/>
</dbReference>
<accession>A0A410PY96</accession>
<protein>
    <submittedName>
        <fullName evidence="5">ArsR family transcriptional regulator</fullName>
    </submittedName>
</protein>
<organism evidence="5 6">
    <name type="scientific">Aminipila luticellarii</name>
    <dbReference type="NCBI Taxonomy" id="2507160"/>
    <lineage>
        <taxon>Bacteria</taxon>
        <taxon>Bacillati</taxon>
        <taxon>Bacillota</taxon>
        <taxon>Clostridia</taxon>
        <taxon>Peptostreptococcales</taxon>
        <taxon>Anaerovoracaceae</taxon>
        <taxon>Aminipila</taxon>
    </lineage>
</organism>
<dbReference type="InterPro" id="IPR036390">
    <property type="entry name" value="WH_DNA-bd_sf"/>
</dbReference>
<evidence type="ECO:0000259" key="4">
    <source>
        <dbReference type="PROSITE" id="PS50987"/>
    </source>
</evidence>
<evidence type="ECO:0000256" key="2">
    <source>
        <dbReference type="ARBA" id="ARBA00023125"/>
    </source>
</evidence>
<dbReference type="Gene3D" id="1.10.10.10">
    <property type="entry name" value="Winged helix-like DNA-binding domain superfamily/Winged helix DNA-binding domain"/>
    <property type="match status" value="1"/>
</dbReference>
<dbReference type="PROSITE" id="PS50987">
    <property type="entry name" value="HTH_ARSR_2"/>
    <property type="match status" value="1"/>
</dbReference>
<name>A0A410PY96_9FIRM</name>